<evidence type="ECO:0000256" key="9">
    <source>
        <dbReference type="ARBA" id="ARBA00047340"/>
    </source>
</evidence>
<keyword evidence="7" id="KW-0808">Transferase</keyword>
<keyword evidence="6 10" id="KW-0328">Glycosyltransferase</keyword>
<dbReference type="CDD" id="cd02439">
    <property type="entry name" value="DMB-PRT_CobT"/>
    <property type="match status" value="1"/>
</dbReference>
<dbReference type="InterPro" id="IPR023195">
    <property type="entry name" value="Nict_dMeBzImd_PRibTrfase_N"/>
</dbReference>
<dbReference type="PANTHER" id="PTHR43463:SF1">
    <property type="entry name" value="NICOTINATE-NUCLEOTIDE--DIMETHYLBENZIMIDAZOLE PHOSPHORIBOSYLTRANSFERASE"/>
    <property type="match status" value="1"/>
</dbReference>
<accession>A0ABT5KEZ0</accession>
<dbReference type="SUPFAM" id="SSF52733">
    <property type="entry name" value="Nicotinate mononucleotide:5,6-dimethylbenzimidazole phosphoribosyltransferase (CobT)"/>
    <property type="match status" value="1"/>
</dbReference>
<comment type="catalytic activity">
    <reaction evidence="9">
        <text>5,6-dimethylbenzimidazole + nicotinate beta-D-ribonucleotide = alpha-ribazole 5'-phosphate + nicotinate + H(+)</text>
        <dbReference type="Rhea" id="RHEA:11196"/>
        <dbReference type="ChEBI" id="CHEBI:15378"/>
        <dbReference type="ChEBI" id="CHEBI:15890"/>
        <dbReference type="ChEBI" id="CHEBI:32544"/>
        <dbReference type="ChEBI" id="CHEBI:57502"/>
        <dbReference type="ChEBI" id="CHEBI:57918"/>
        <dbReference type="EC" id="2.4.2.21"/>
    </reaction>
</comment>
<dbReference type="Pfam" id="PF02277">
    <property type="entry name" value="DBI_PRT"/>
    <property type="match status" value="1"/>
</dbReference>
<evidence type="ECO:0000313" key="11">
    <source>
        <dbReference type="Proteomes" id="UP001221189"/>
    </source>
</evidence>
<dbReference type="Gene3D" id="3.40.50.10210">
    <property type="match status" value="1"/>
</dbReference>
<evidence type="ECO:0000256" key="7">
    <source>
        <dbReference type="ARBA" id="ARBA00022679"/>
    </source>
</evidence>
<dbReference type="Gene3D" id="1.10.1610.10">
    <property type="match status" value="1"/>
</dbReference>
<dbReference type="Proteomes" id="UP001221189">
    <property type="component" value="Unassembled WGS sequence"/>
</dbReference>
<proteinExistence type="inferred from homology"/>
<evidence type="ECO:0000256" key="3">
    <source>
        <dbReference type="ARBA" id="ARBA00011991"/>
    </source>
</evidence>
<keyword evidence="5" id="KW-0169">Cobalamin biosynthesis</keyword>
<comment type="pathway">
    <text evidence="1">Nucleoside biosynthesis; alpha-ribazole biosynthesis; alpha-ribazole from 5,6-dimethylbenzimidazole: step 1/2.</text>
</comment>
<dbReference type="EMBL" id="JAQQXT010000004">
    <property type="protein sequence ID" value="MDC8771555.1"/>
    <property type="molecule type" value="Genomic_DNA"/>
</dbReference>
<evidence type="ECO:0000256" key="6">
    <source>
        <dbReference type="ARBA" id="ARBA00022676"/>
    </source>
</evidence>
<dbReference type="InterPro" id="IPR036087">
    <property type="entry name" value="Nict_dMeBzImd_PRibTrfase_sf"/>
</dbReference>
<name>A0ABT5KEZ0_9BURK</name>
<dbReference type="PANTHER" id="PTHR43463">
    <property type="entry name" value="NICOTINATE-NUCLEOTIDE--DIMETHYLBENZIMIDAZOLE PHOSPHORIBOSYLTRANSFERASE"/>
    <property type="match status" value="1"/>
</dbReference>
<evidence type="ECO:0000256" key="5">
    <source>
        <dbReference type="ARBA" id="ARBA00022573"/>
    </source>
</evidence>
<evidence type="ECO:0000256" key="8">
    <source>
        <dbReference type="ARBA" id="ARBA00030686"/>
    </source>
</evidence>
<dbReference type="InterPro" id="IPR003200">
    <property type="entry name" value="Nict_dMeBzImd_PRibTrfase"/>
</dbReference>
<comment type="caution">
    <text evidence="10">The sequence shown here is derived from an EMBL/GenBank/DDBJ whole genome shotgun (WGS) entry which is preliminary data.</text>
</comment>
<organism evidence="10 11">
    <name type="scientific">Roseateles albus</name>
    <dbReference type="NCBI Taxonomy" id="2987525"/>
    <lineage>
        <taxon>Bacteria</taxon>
        <taxon>Pseudomonadati</taxon>
        <taxon>Pseudomonadota</taxon>
        <taxon>Betaproteobacteria</taxon>
        <taxon>Burkholderiales</taxon>
        <taxon>Sphaerotilaceae</taxon>
        <taxon>Roseateles</taxon>
    </lineage>
</organism>
<comment type="similarity">
    <text evidence="2">Belongs to the CobT family.</text>
</comment>
<evidence type="ECO:0000256" key="4">
    <source>
        <dbReference type="ARBA" id="ARBA00015486"/>
    </source>
</evidence>
<dbReference type="RefSeq" id="WP_273599828.1">
    <property type="nucleotide sequence ID" value="NZ_JAQQXT010000004.1"/>
</dbReference>
<keyword evidence="11" id="KW-1185">Reference proteome</keyword>
<sequence length="338" mass="35656">MPIQQSLISPTANPALEKALRDRVDRHGEIAGGLGELEPLAVRLGLIQNSLTPRFRDPALTLFAADHGLAVDGIGSQWGRSTREQALLALQNRLPLAVFARLQGLQLVLVDCGIAEALAPHARLLARKIAHGTRNARVTAAMSLEQAHAGVRVGMEVADKLTGNVLACAGMGQGSDESSSLVLARLMDCPLRDFVISGPDMRQDDLAHLLNVLQAAQARHRNVNDPMEVLAAFGGFETAVMVGAMLVAASKRSLIIVDGMTACAALKIAAKIAPPVTDYAVFCRSHGHRGLDEALAMFHASALLELGMDSADGTGAALAWPMIRSAAALLTDLNELNA</sequence>
<dbReference type="GO" id="GO:0016757">
    <property type="term" value="F:glycosyltransferase activity"/>
    <property type="evidence" value="ECO:0007669"/>
    <property type="project" value="UniProtKB-KW"/>
</dbReference>
<evidence type="ECO:0000313" key="10">
    <source>
        <dbReference type="EMBL" id="MDC8771555.1"/>
    </source>
</evidence>
<evidence type="ECO:0000256" key="2">
    <source>
        <dbReference type="ARBA" id="ARBA00007110"/>
    </source>
</evidence>
<reference evidence="10 11" key="1">
    <citation type="submission" date="2022-10" db="EMBL/GenBank/DDBJ databases">
        <title>Paucibacter sp. hw1 Genome sequencing.</title>
        <authorList>
            <person name="Park S."/>
        </authorList>
    </citation>
    <scope>NUCLEOTIDE SEQUENCE [LARGE SCALE GENOMIC DNA]</scope>
    <source>
        <strain evidence="11">hw1</strain>
    </source>
</reference>
<evidence type="ECO:0000256" key="1">
    <source>
        <dbReference type="ARBA" id="ARBA00005049"/>
    </source>
</evidence>
<gene>
    <name evidence="10" type="ORF">PRZ03_08210</name>
</gene>
<protein>
    <recommendedName>
        <fullName evidence="4">Nicotinate-nucleotide--dimethylbenzimidazole phosphoribosyltransferase</fullName>
        <ecNumber evidence="3">2.4.2.21</ecNumber>
    </recommendedName>
    <alternativeName>
        <fullName evidence="8">N(1)-alpha-phosphoribosyltransferase</fullName>
    </alternativeName>
</protein>
<dbReference type="EC" id="2.4.2.21" evidence="3"/>